<organism evidence="1 2">
    <name type="scientific">Klebsiella phage vB_KpP_FBKp27</name>
    <dbReference type="NCBI Taxonomy" id="2801837"/>
    <lineage>
        <taxon>Viruses</taxon>
        <taxon>Duplodnaviria</taxon>
        <taxon>Heunggongvirae</taxon>
        <taxon>Uroviricota</taxon>
        <taxon>Caudoviricetes</taxon>
        <taxon>Schitoviridae</taxon>
        <taxon>Efbeekayvirus</taxon>
        <taxon>Efbeekayvirus Fbkp27</taxon>
    </lineage>
</organism>
<proteinExistence type="predicted"/>
<keyword evidence="2" id="KW-1185">Reference proteome</keyword>
<reference evidence="1 2" key="1">
    <citation type="submission" date="2020-12" db="EMBL/GenBank/DDBJ databases">
        <title>Genomic characterization of four novel bacteriophages infecting Klebsiella pneumoniae.</title>
        <authorList>
            <person name="Estrada Bonilla B."/>
            <person name="Costa A.R."/>
            <person name="van Rossum T."/>
            <person name="Hagedoorn S."/>
            <person name="Wallinga H."/>
            <person name="Xiao M."/>
            <person name="Song W."/>
            <person name="Haas P.-J."/>
            <person name="Nobrega F.L."/>
            <person name="Brouns S.J.J."/>
        </authorList>
    </citation>
    <scope>NUCLEOTIDE SEQUENCE [LARGE SCALE GENOMIC DNA]</scope>
</reference>
<accession>A0A7U0GAK6</accession>
<sequence>MFDVALAIGVTTDTTPEITVQVILDGVPIMDPQVITAQVMSAVSNKILAQGGKGIGYMINQDGSLGDRIKFTASKVETI</sequence>
<evidence type="ECO:0000313" key="1">
    <source>
        <dbReference type="EMBL" id="QQV91670.1"/>
    </source>
</evidence>
<protein>
    <submittedName>
        <fullName evidence="1">Uncharacterized protein</fullName>
    </submittedName>
</protein>
<evidence type="ECO:0000313" key="2">
    <source>
        <dbReference type="Proteomes" id="UP000596379"/>
    </source>
</evidence>
<gene>
    <name evidence="1" type="ORF">vBKpPFBKp27_069</name>
</gene>
<dbReference type="Proteomes" id="UP000596379">
    <property type="component" value="Segment"/>
</dbReference>
<name>A0A7U0GAK6_9CAUD</name>
<dbReference type="EMBL" id="MW394388">
    <property type="protein sequence ID" value="QQV91670.1"/>
    <property type="molecule type" value="Genomic_DNA"/>
</dbReference>